<dbReference type="RefSeq" id="XP_018687192.1">
    <property type="nucleotide sequence ID" value="XM_018843486.1"/>
</dbReference>
<dbReference type="GeneID" id="30016149"/>
<reference evidence="2 3" key="1">
    <citation type="submission" date="2016-04" db="EMBL/GenBank/DDBJ databases">
        <title>Draft genome of Fonsecaea erecta CBS 125763.</title>
        <authorList>
            <person name="Weiss V.A."/>
            <person name="Vicente V.A."/>
            <person name="Raittz R.T."/>
            <person name="Moreno L.F."/>
            <person name="De Souza E.M."/>
            <person name="Pedrosa F.O."/>
            <person name="Steffens M.B."/>
            <person name="Faoro H."/>
            <person name="Tadra-Sfeir M.Z."/>
            <person name="Najafzadeh M.J."/>
            <person name="Felipe M.S."/>
            <person name="Teixeira M."/>
            <person name="Sun J."/>
            <person name="Xi L."/>
            <person name="Gomes R."/>
            <person name="De Azevedo C.M."/>
            <person name="Salgado C.G."/>
            <person name="Da Silva M.B."/>
            <person name="Nascimento M.F."/>
            <person name="Queiroz-Telles F."/>
            <person name="Attili D.S."/>
            <person name="Gorbushina A."/>
        </authorList>
    </citation>
    <scope>NUCLEOTIDE SEQUENCE [LARGE SCALE GENOMIC DNA]</scope>
    <source>
        <strain evidence="2 3">CBS 125763</strain>
    </source>
</reference>
<sequence length="425" mass="47273">MEKRTAESVDGDPPVPSKRLRLLDSGPNEPVANDGNTELLVAASDSYSNQKKPGSSTMAMCVNCRALMEVGKEMGRKEDLTLCEGGEERVAEHTPGKECRACEEKILPCSFVEDTQAGHGVTNGNTQWENAKKLARRELEALTKLEALEAELKLVKQSADMGIIGAPAGTKTFPEQLAAQLTQSNIEKTTSVHVKLINDSLAAYRTSELSKINAKISTIRSAQEAQVQADIRARYVHEWNLRLQQLEVDTRTRRWVEDRRTSSDVEESRSTRLKALLKEFKEKEAELTKSSMDVQNRIKRWVAQAEEHLQKHVEHSKNTLAAEVRAQVGAHVAQVRAQMAAEQTEKMKMEGIWLSLNQLGAKLDQVASAQAKLTAEVHQSTDEQEENLRRPKPQRPVITEQQNPSPSIDTVSTTSSLVVKHESVD</sequence>
<keyword evidence="3" id="KW-1185">Reference proteome</keyword>
<feature type="region of interest" description="Disordered" evidence="1">
    <location>
        <begin position="374"/>
        <end position="425"/>
    </location>
</feature>
<organism evidence="2 3">
    <name type="scientific">Fonsecaea erecta</name>
    <dbReference type="NCBI Taxonomy" id="1367422"/>
    <lineage>
        <taxon>Eukaryota</taxon>
        <taxon>Fungi</taxon>
        <taxon>Dikarya</taxon>
        <taxon>Ascomycota</taxon>
        <taxon>Pezizomycotina</taxon>
        <taxon>Eurotiomycetes</taxon>
        <taxon>Chaetothyriomycetidae</taxon>
        <taxon>Chaetothyriales</taxon>
        <taxon>Herpotrichiellaceae</taxon>
        <taxon>Fonsecaea</taxon>
    </lineage>
</organism>
<dbReference type="AlphaFoldDB" id="A0A178Z3Z6"/>
<comment type="caution">
    <text evidence="2">The sequence shown here is derived from an EMBL/GenBank/DDBJ whole genome shotgun (WGS) entry which is preliminary data.</text>
</comment>
<dbReference type="EMBL" id="LVYI01000020">
    <property type="protein sequence ID" value="OAP53825.1"/>
    <property type="molecule type" value="Genomic_DNA"/>
</dbReference>
<dbReference type="Proteomes" id="UP000078343">
    <property type="component" value="Unassembled WGS sequence"/>
</dbReference>
<protein>
    <submittedName>
        <fullName evidence="2">Uncharacterized protein</fullName>
    </submittedName>
</protein>
<evidence type="ECO:0000313" key="3">
    <source>
        <dbReference type="Proteomes" id="UP000078343"/>
    </source>
</evidence>
<evidence type="ECO:0000256" key="1">
    <source>
        <dbReference type="SAM" id="MobiDB-lite"/>
    </source>
</evidence>
<feature type="compositionally biased region" description="Polar residues" evidence="1">
    <location>
        <begin position="399"/>
        <end position="417"/>
    </location>
</feature>
<proteinExistence type="predicted"/>
<gene>
    <name evidence="2" type="ORF">AYL99_11982</name>
</gene>
<evidence type="ECO:0000313" key="2">
    <source>
        <dbReference type="EMBL" id="OAP53825.1"/>
    </source>
</evidence>
<feature type="region of interest" description="Disordered" evidence="1">
    <location>
        <begin position="1"/>
        <end position="35"/>
    </location>
</feature>
<accession>A0A178Z3Z6</accession>
<name>A0A178Z3Z6_9EURO</name>